<evidence type="ECO:0000256" key="8">
    <source>
        <dbReference type="SAM" id="MobiDB-lite"/>
    </source>
</evidence>
<evidence type="ECO:0000259" key="9">
    <source>
        <dbReference type="SMART" id="SM00199"/>
    </source>
</evidence>
<comment type="subcellular location">
    <subcellularLocation>
        <location evidence="1 7">Secreted</location>
    </subcellularLocation>
</comment>
<dbReference type="OrthoDB" id="9948647at2759"/>
<reference evidence="11" key="1">
    <citation type="submission" date="2025-08" db="UniProtKB">
        <authorList>
            <consortium name="RefSeq"/>
        </authorList>
    </citation>
    <scope>IDENTIFICATION</scope>
    <source>
        <tissue evidence="11">Blood</tissue>
    </source>
</reference>
<keyword evidence="4 7" id="KW-0202">Cytokine</keyword>
<feature type="domain" description="Chemokine interleukin-8-like" evidence="9">
    <location>
        <begin position="57"/>
        <end position="118"/>
    </location>
</feature>
<evidence type="ECO:0000313" key="10">
    <source>
        <dbReference type="Proteomes" id="UP000248482"/>
    </source>
</evidence>
<dbReference type="PANTHER" id="PTHR12015">
    <property type="entry name" value="SMALL INDUCIBLE CYTOKINE A"/>
    <property type="match status" value="1"/>
</dbReference>
<dbReference type="SMART" id="SM00199">
    <property type="entry name" value="SCY"/>
    <property type="match status" value="1"/>
</dbReference>
<evidence type="ECO:0000256" key="4">
    <source>
        <dbReference type="ARBA" id="ARBA00022514"/>
    </source>
</evidence>
<dbReference type="GO" id="GO:0006952">
    <property type="term" value="P:defense response"/>
    <property type="evidence" value="ECO:0007669"/>
    <property type="project" value="InterPro"/>
</dbReference>
<dbReference type="Proteomes" id="UP000248482">
    <property type="component" value="Unplaced"/>
</dbReference>
<dbReference type="GO" id="GO:0042119">
    <property type="term" value="P:neutrophil activation"/>
    <property type="evidence" value="ECO:0007669"/>
    <property type="project" value="UniProtKB-ARBA"/>
</dbReference>
<name>A0A2Y9JVV4_ENHLU</name>
<keyword evidence="5 7" id="KW-0964">Secreted</keyword>
<dbReference type="CDD" id="cd00273">
    <property type="entry name" value="Chemokine_CXC"/>
    <property type="match status" value="1"/>
</dbReference>
<dbReference type="RefSeq" id="XP_022361810.1">
    <property type="nucleotide sequence ID" value="XM_022506102.1"/>
</dbReference>
<dbReference type="GO" id="GO:0030593">
    <property type="term" value="P:neutrophil chemotaxis"/>
    <property type="evidence" value="ECO:0007669"/>
    <property type="project" value="UniProtKB-ARBA"/>
</dbReference>
<dbReference type="PROSITE" id="PS00471">
    <property type="entry name" value="SMALL_CYTOKINES_CXC"/>
    <property type="match status" value="1"/>
</dbReference>
<keyword evidence="3 7" id="KW-0145">Chemotaxis</keyword>
<dbReference type="InterPro" id="IPR001811">
    <property type="entry name" value="Chemokine_IL8-like_dom"/>
</dbReference>
<dbReference type="Gene3D" id="2.40.50.40">
    <property type="match status" value="1"/>
</dbReference>
<protein>
    <recommendedName>
        <fullName evidence="7">C-X-C motif chemokine</fullName>
    </recommendedName>
</protein>
<evidence type="ECO:0000256" key="5">
    <source>
        <dbReference type="ARBA" id="ARBA00022525"/>
    </source>
</evidence>
<dbReference type="InterPro" id="IPR001089">
    <property type="entry name" value="Chemokine_CXC"/>
</dbReference>
<feature type="compositionally biased region" description="Basic residues" evidence="8">
    <location>
        <begin position="123"/>
        <end position="155"/>
    </location>
</feature>
<evidence type="ECO:0000256" key="2">
    <source>
        <dbReference type="ARBA" id="ARBA00010665"/>
    </source>
</evidence>
<evidence type="ECO:0000256" key="6">
    <source>
        <dbReference type="ARBA" id="ARBA00023157"/>
    </source>
</evidence>
<dbReference type="AlphaFoldDB" id="A0A2Y9JVV4"/>
<dbReference type="KEGG" id="elk:111149152"/>
<accession>A0A2Y9JVV4</accession>
<sequence length="155" mass="17930">MIPKSIFSKEVLRREIQYRSNSVELHTTTMKKGGIPLLLSIIFLTLIGGQGTPTMRNRRCSCITTTQEAIQSKFLKDLKQFAPSSYCEKTEIIATMKNGYQTCLNPDLAVVQELIKEWEKQVNQKKKQKKGKRYKKSKKVLKVKKSQHPRQKRTT</sequence>
<dbReference type="PANTHER" id="PTHR12015:SF210">
    <property type="entry name" value="C-X-C MOTIF CHEMOKINE 9"/>
    <property type="match status" value="1"/>
</dbReference>
<evidence type="ECO:0000256" key="3">
    <source>
        <dbReference type="ARBA" id="ARBA00022500"/>
    </source>
</evidence>
<keyword evidence="10" id="KW-1185">Reference proteome</keyword>
<gene>
    <name evidence="11" type="primary">LOC111149152</name>
</gene>
<dbReference type="GeneID" id="111149152"/>
<dbReference type="GO" id="GO:0008009">
    <property type="term" value="F:chemokine activity"/>
    <property type="evidence" value="ECO:0007669"/>
    <property type="project" value="InterPro"/>
</dbReference>
<dbReference type="InterPro" id="IPR033899">
    <property type="entry name" value="CXC_Chemokine_domain"/>
</dbReference>
<dbReference type="PRINTS" id="PR00437">
    <property type="entry name" value="SMALLCYTKCXC"/>
</dbReference>
<proteinExistence type="inferred from homology"/>
<evidence type="ECO:0000313" key="11">
    <source>
        <dbReference type="RefSeq" id="XP_022361810.1"/>
    </source>
</evidence>
<dbReference type="InterPro" id="IPR018048">
    <property type="entry name" value="Chemokine_CXC_CS"/>
</dbReference>
<feature type="region of interest" description="Disordered" evidence="8">
    <location>
        <begin position="122"/>
        <end position="155"/>
    </location>
</feature>
<dbReference type="GO" id="GO:0005615">
    <property type="term" value="C:extracellular space"/>
    <property type="evidence" value="ECO:0007669"/>
    <property type="project" value="UniProtKB-UniRule"/>
</dbReference>
<keyword evidence="6" id="KW-1015">Disulfide bond</keyword>
<comment type="similarity">
    <text evidence="2 7">Belongs to the intercrine alpha (chemokine CxC) family.</text>
</comment>
<dbReference type="SUPFAM" id="SSF54117">
    <property type="entry name" value="Interleukin 8-like chemokines"/>
    <property type="match status" value="1"/>
</dbReference>
<dbReference type="Pfam" id="PF00048">
    <property type="entry name" value="IL8"/>
    <property type="match status" value="1"/>
</dbReference>
<evidence type="ECO:0000256" key="7">
    <source>
        <dbReference type="RuleBase" id="RU361149"/>
    </source>
</evidence>
<dbReference type="FunFam" id="2.40.50.40:FF:000004">
    <property type="entry name" value="C-X-C motif chemokine"/>
    <property type="match status" value="1"/>
</dbReference>
<dbReference type="InterPro" id="IPR039809">
    <property type="entry name" value="Chemokine_b/g/d"/>
</dbReference>
<dbReference type="GO" id="GO:0006955">
    <property type="term" value="P:immune response"/>
    <property type="evidence" value="ECO:0007669"/>
    <property type="project" value="InterPro"/>
</dbReference>
<dbReference type="STRING" id="391180.A0A2Y9JVV4"/>
<evidence type="ECO:0000256" key="1">
    <source>
        <dbReference type="ARBA" id="ARBA00004613"/>
    </source>
</evidence>
<organism evidence="10 11">
    <name type="scientific">Enhydra lutris kenyoni</name>
    <name type="common">northern sea otter</name>
    <dbReference type="NCBI Taxonomy" id="391180"/>
    <lineage>
        <taxon>Eukaryota</taxon>
        <taxon>Metazoa</taxon>
        <taxon>Chordata</taxon>
        <taxon>Craniata</taxon>
        <taxon>Vertebrata</taxon>
        <taxon>Euteleostomi</taxon>
        <taxon>Mammalia</taxon>
        <taxon>Eutheria</taxon>
        <taxon>Laurasiatheria</taxon>
        <taxon>Carnivora</taxon>
        <taxon>Caniformia</taxon>
        <taxon>Musteloidea</taxon>
        <taxon>Mustelidae</taxon>
        <taxon>Lutrinae</taxon>
        <taxon>Enhydra</taxon>
    </lineage>
</organism>
<dbReference type="InterPro" id="IPR036048">
    <property type="entry name" value="Interleukin_8-like_sf"/>
</dbReference>